<evidence type="ECO:0000313" key="3">
    <source>
        <dbReference type="EMBL" id="CAD2171668.1"/>
    </source>
</evidence>
<evidence type="ECO:0000256" key="1">
    <source>
        <dbReference type="SAM" id="Coils"/>
    </source>
</evidence>
<sequence>METPKQLKDTSFSTNNSDNNETLEEEFEGFIGKDFETSSIDGLSTSSVSLSLSQNNIIEQLKQRLDKLEGIHDLKFEQENEIKNLKKDFQKLTEENNELKVENDQKINFLEEKIKKGIQKIKSKNENKIKNLKQEIQQLKTKSDRSGQVKELNGERNEIRELENNYGDLFKRYETIREHCVRLIESKEELKNNLAEETTKYEELRESADSQLTKANLKIQKIKKEHEENTLGLKYRLKMKETNTNFEFDNSRKGSTN</sequence>
<dbReference type="OrthoDB" id="10255048at2759"/>
<keyword evidence="1" id="KW-0175">Coiled coil</keyword>
<protein>
    <submittedName>
        <fullName evidence="3">Uncharacterized protein</fullName>
    </submittedName>
</protein>
<feature type="region of interest" description="Disordered" evidence="2">
    <location>
        <begin position="1"/>
        <end position="22"/>
    </location>
</feature>
<comment type="caution">
    <text evidence="3">The sequence shown here is derived from an EMBL/GenBank/DDBJ whole genome shotgun (WGS) entry which is preliminary data.</text>
</comment>
<reference evidence="3 4" key="1">
    <citation type="submission" date="2020-08" db="EMBL/GenBank/DDBJ databases">
        <authorList>
            <person name="Koutsovoulos G."/>
            <person name="Danchin GJ E."/>
        </authorList>
    </citation>
    <scope>NUCLEOTIDE SEQUENCE [LARGE SCALE GENOMIC DNA]</scope>
</reference>
<gene>
    <name evidence="3" type="ORF">MENT_LOCUS23172</name>
</gene>
<dbReference type="Proteomes" id="UP000580250">
    <property type="component" value="Unassembled WGS sequence"/>
</dbReference>
<name>A0A6V7VB73_MELEN</name>
<dbReference type="AlphaFoldDB" id="A0A6V7VB73"/>
<evidence type="ECO:0000313" key="4">
    <source>
        <dbReference type="Proteomes" id="UP000580250"/>
    </source>
</evidence>
<proteinExistence type="predicted"/>
<dbReference type="EMBL" id="CAJEWN010000188">
    <property type="protein sequence ID" value="CAD2171668.1"/>
    <property type="molecule type" value="Genomic_DNA"/>
</dbReference>
<accession>A0A6V7VB73</accession>
<feature type="compositionally biased region" description="Low complexity" evidence="2">
    <location>
        <begin position="9"/>
        <end position="20"/>
    </location>
</feature>
<evidence type="ECO:0000256" key="2">
    <source>
        <dbReference type="SAM" id="MobiDB-lite"/>
    </source>
</evidence>
<organism evidence="3 4">
    <name type="scientific">Meloidogyne enterolobii</name>
    <name type="common">Root-knot nematode worm</name>
    <name type="synonym">Meloidogyne mayaguensis</name>
    <dbReference type="NCBI Taxonomy" id="390850"/>
    <lineage>
        <taxon>Eukaryota</taxon>
        <taxon>Metazoa</taxon>
        <taxon>Ecdysozoa</taxon>
        <taxon>Nematoda</taxon>
        <taxon>Chromadorea</taxon>
        <taxon>Rhabditida</taxon>
        <taxon>Tylenchina</taxon>
        <taxon>Tylenchomorpha</taxon>
        <taxon>Tylenchoidea</taxon>
        <taxon>Meloidogynidae</taxon>
        <taxon>Meloidogyninae</taxon>
        <taxon>Meloidogyne</taxon>
    </lineage>
</organism>
<feature type="coiled-coil region" evidence="1">
    <location>
        <begin position="58"/>
        <end position="225"/>
    </location>
</feature>